<dbReference type="Pfam" id="PF08486">
    <property type="entry name" value="SpoIID"/>
    <property type="match status" value="1"/>
</dbReference>
<dbReference type="PANTHER" id="PTHR30032">
    <property type="entry name" value="N-ACETYLMURAMOYL-L-ALANINE AMIDASE-RELATED"/>
    <property type="match status" value="1"/>
</dbReference>
<dbReference type="EMBL" id="JAGGJX010000004">
    <property type="protein sequence ID" value="MBP1855780.1"/>
    <property type="molecule type" value="Genomic_DNA"/>
</dbReference>
<gene>
    <name evidence="2" type="ORF">J2Z43_002178</name>
</gene>
<dbReference type="Proteomes" id="UP000767291">
    <property type="component" value="Unassembled WGS sequence"/>
</dbReference>
<protein>
    <submittedName>
        <fullName evidence="2">Stage II sporulation protein D</fullName>
    </submittedName>
</protein>
<feature type="domain" description="Sporulation stage II protein D amidase enhancer LytB N-terminal" evidence="1">
    <location>
        <begin position="77"/>
        <end position="184"/>
    </location>
</feature>
<dbReference type="NCBIfam" id="TIGR02669">
    <property type="entry name" value="SpoIID_LytB"/>
    <property type="match status" value="1"/>
</dbReference>
<dbReference type="RefSeq" id="WP_209457176.1">
    <property type="nucleotide sequence ID" value="NZ_BAAACS010000004.1"/>
</dbReference>
<reference evidence="2 3" key="1">
    <citation type="submission" date="2021-03" db="EMBL/GenBank/DDBJ databases">
        <title>Genomic Encyclopedia of Type Strains, Phase IV (KMG-IV): sequencing the most valuable type-strain genomes for metagenomic binning, comparative biology and taxonomic classification.</title>
        <authorList>
            <person name="Goeker M."/>
        </authorList>
    </citation>
    <scope>NUCLEOTIDE SEQUENCE [LARGE SCALE GENOMIC DNA]</scope>
    <source>
        <strain evidence="2 3">DSM 1289</strain>
    </source>
</reference>
<evidence type="ECO:0000313" key="2">
    <source>
        <dbReference type="EMBL" id="MBP1855780.1"/>
    </source>
</evidence>
<dbReference type="NCBIfam" id="TIGR02870">
    <property type="entry name" value="spore_II_D"/>
    <property type="match status" value="1"/>
</dbReference>
<name>A0ABS4ECV7_9FIRM</name>
<sequence>MKNPILILLCLVICSVAAPILITAVSYNETELSSSNKVTVAKADKEENKADNKTDVKSEKILNLETVNKESPKIDIYNHKLGKYQKIDLEEYLSGVLAGEMSPDFDIEALRAQAIAARTYVMYKMDRPYPSRHKKAVVCTDFKHCQEYKSYSELQKINGKEWMKSRYSKIQEAVKSTKGQIIAYDDKAILPLYFSTSSGKTENSEEVFSASYPYLKSVDSPYDKISPKFISKMSMSNKEFVNSIKRANGSISLSELNLENQISVVEKSKGGAVDKIKIGNKTFAGTEIRTIFGLNSANFEIVFNGENLEFNVKGYGHGVGMSQWGAEGMAKDGSKYYEILSHYYSDTSIKDIY</sequence>
<accession>A0ABS4ECV7</accession>
<dbReference type="InterPro" id="IPR014225">
    <property type="entry name" value="Spore_II_D_firmicutes"/>
</dbReference>
<organism evidence="2 3">
    <name type="scientific">Metaclostridioides mangenotii</name>
    <dbReference type="NCBI Taxonomy" id="1540"/>
    <lineage>
        <taxon>Bacteria</taxon>
        <taxon>Bacillati</taxon>
        <taxon>Bacillota</taxon>
        <taxon>Clostridia</taxon>
        <taxon>Peptostreptococcales</taxon>
        <taxon>Peptostreptococcaceae</taxon>
        <taxon>Metaclostridioides</taxon>
    </lineage>
</organism>
<dbReference type="PANTHER" id="PTHR30032:SF4">
    <property type="entry name" value="AMIDASE ENHANCER"/>
    <property type="match status" value="1"/>
</dbReference>
<comment type="caution">
    <text evidence="2">The sequence shown here is derived from an EMBL/GenBank/DDBJ whole genome shotgun (WGS) entry which is preliminary data.</text>
</comment>
<dbReference type="InterPro" id="IPR013486">
    <property type="entry name" value="SpoIID/LytB"/>
</dbReference>
<keyword evidence="3" id="KW-1185">Reference proteome</keyword>
<proteinExistence type="predicted"/>
<dbReference type="InterPro" id="IPR013693">
    <property type="entry name" value="SpoIID/LytB_N"/>
</dbReference>
<evidence type="ECO:0000313" key="3">
    <source>
        <dbReference type="Proteomes" id="UP000767291"/>
    </source>
</evidence>
<dbReference type="InterPro" id="IPR051922">
    <property type="entry name" value="Bact_Sporulation_Assoc"/>
</dbReference>
<evidence type="ECO:0000259" key="1">
    <source>
        <dbReference type="Pfam" id="PF08486"/>
    </source>
</evidence>